<evidence type="ECO:0000313" key="1">
    <source>
        <dbReference type="EMBL" id="ABJ81615.1"/>
    </source>
</evidence>
<dbReference type="EMBL" id="CP000473">
    <property type="protein sequence ID" value="ABJ81615.1"/>
    <property type="molecule type" value="Genomic_DNA"/>
</dbReference>
<name>Q02BF1_SOLUE</name>
<gene>
    <name evidence="1" type="ordered locus">Acid_0610</name>
</gene>
<organism evidence="1">
    <name type="scientific">Solibacter usitatus (strain Ellin6076)</name>
    <dbReference type="NCBI Taxonomy" id="234267"/>
    <lineage>
        <taxon>Bacteria</taxon>
        <taxon>Pseudomonadati</taxon>
        <taxon>Acidobacteriota</taxon>
        <taxon>Terriglobia</taxon>
        <taxon>Bryobacterales</taxon>
        <taxon>Solibacteraceae</taxon>
        <taxon>Candidatus Solibacter</taxon>
    </lineage>
</organism>
<proteinExistence type="predicted"/>
<dbReference type="eggNOG" id="COG1208">
    <property type="taxonomic scope" value="Bacteria"/>
</dbReference>
<sequence length="78" mass="8191">MALDVGLLRFAPETAAALKKLPGVTEEDGVVARAAGIIDGSPDRSGKPVPIDLYEHVTIVLTGQWTAGPDDARMSRCC</sequence>
<dbReference type="KEGG" id="sus:Acid_0610"/>
<dbReference type="AlphaFoldDB" id="Q02BF1"/>
<dbReference type="OrthoDB" id="9812992at2"/>
<dbReference type="HOGENOM" id="CLU_2620163_0_0_0"/>
<accession>Q02BF1</accession>
<reference evidence="1" key="1">
    <citation type="submission" date="2006-10" db="EMBL/GenBank/DDBJ databases">
        <title>Complete sequence of Solibacter usitatus Ellin6076.</title>
        <authorList>
            <consortium name="US DOE Joint Genome Institute"/>
            <person name="Copeland A."/>
            <person name="Lucas S."/>
            <person name="Lapidus A."/>
            <person name="Barry K."/>
            <person name="Detter J.C."/>
            <person name="Glavina del Rio T."/>
            <person name="Hammon N."/>
            <person name="Israni S."/>
            <person name="Dalin E."/>
            <person name="Tice H."/>
            <person name="Pitluck S."/>
            <person name="Thompson L.S."/>
            <person name="Brettin T."/>
            <person name="Bruce D."/>
            <person name="Han C."/>
            <person name="Tapia R."/>
            <person name="Gilna P."/>
            <person name="Schmutz J."/>
            <person name="Larimer F."/>
            <person name="Land M."/>
            <person name="Hauser L."/>
            <person name="Kyrpides N."/>
            <person name="Mikhailova N."/>
            <person name="Janssen P.H."/>
            <person name="Kuske C.R."/>
            <person name="Richardson P."/>
        </authorList>
    </citation>
    <scope>NUCLEOTIDE SEQUENCE</scope>
    <source>
        <strain evidence="1">Ellin6076</strain>
    </source>
</reference>
<dbReference type="InParanoid" id="Q02BF1"/>
<protein>
    <submittedName>
        <fullName evidence="1">Uncharacterized protein</fullName>
    </submittedName>
</protein>